<dbReference type="SMART" id="SM00591">
    <property type="entry name" value="RWD"/>
    <property type="match status" value="1"/>
</dbReference>
<dbReference type="SUPFAM" id="SSF54211">
    <property type="entry name" value="Ribosomal protein S5 domain 2-like"/>
    <property type="match status" value="1"/>
</dbReference>
<dbReference type="InterPro" id="IPR001498">
    <property type="entry name" value="Impact_N"/>
</dbReference>
<evidence type="ECO:0000256" key="2">
    <source>
        <dbReference type="ARBA" id="ARBA00007665"/>
    </source>
</evidence>
<dbReference type="SUPFAM" id="SSF54495">
    <property type="entry name" value="UBC-like"/>
    <property type="match status" value="1"/>
</dbReference>
<dbReference type="AlphaFoldDB" id="A0A6V7U925"/>
<gene>
    <name evidence="8" type="ORF">MENT_LOCUS9937</name>
</gene>
<dbReference type="PANTHER" id="PTHR16301:SF25">
    <property type="entry name" value="PROTEIN IMPACT"/>
    <property type="match status" value="1"/>
</dbReference>
<dbReference type="Proteomes" id="UP000580250">
    <property type="component" value="Unassembled WGS sequence"/>
</dbReference>
<reference evidence="8 9" key="1">
    <citation type="submission" date="2020-08" db="EMBL/GenBank/DDBJ databases">
        <authorList>
            <person name="Koutsovoulos G."/>
            <person name="Danchin GJ E."/>
        </authorList>
    </citation>
    <scope>NUCLEOTIDE SEQUENCE [LARGE SCALE GENOMIC DNA]</scope>
</reference>
<evidence type="ECO:0000256" key="1">
    <source>
        <dbReference type="ARBA" id="ARBA00004496"/>
    </source>
</evidence>
<dbReference type="Pfam" id="PF05773">
    <property type="entry name" value="RWD"/>
    <property type="match status" value="1"/>
</dbReference>
<evidence type="ECO:0000259" key="7">
    <source>
        <dbReference type="PROSITE" id="PS50908"/>
    </source>
</evidence>
<keyword evidence="6" id="KW-0346">Stress response</keyword>
<dbReference type="Pfam" id="PF01205">
    <property type="entry name" value="Impact_N"/>
    <property type="match status" value="1"/>
</dbReference>
<dbReference type="InterPro" id="IPR020568">
    <property type="entry name" value="Ribosomal_Su5_D2-typ_SF"/>
</dbReference>
<keyword evidence="3" id="KW-0963">Cytoplasm</keyword>
<dbReference type="GO" id="GO:0140469">
    <property type="term" value="P:GCN2-mediated signaling"/>
    <property type="evidence" value="ECO:0007669"/>
    <property type="project" value="TreeGrafter"/>
</dbReference>
<dbReference type="InterPro" id="IPR036956">
    <property type="entry name" value="Impact_N_sf"/>
</dbReference>
<organism evidence="8 9">
    <name type="scientific">Meloidogyne enterolobii</name>
    <name type="common">Root-knot nematode worm</name>
    <name type="synonym">Meloidogyne mayaguensis</name>
    <dbReference type="NCBI Taxonomy" id="390850"/>
    <lineage>
        <taxon>Eukaryota</taxon>
        <taxon>Metazoa</taxon>
        <taxon>Ecdysozoa</taxon>
        <taxon>Nematoda</taxon>
        <taxon>Chromadorea</taxon>
        <taxon>Rhabditida</taxon>
        <taxon>Tylenchina</taxon>
        <taxon>Tylenchomorpha</taxon>
        <taxon>Tylenchoidea</taxon>
        <taxon>Meloidogynidae</taxon>
        <taxon>Meloidogyninae</taxon>
        <taxon>Meloidogyne</taxon>
    </lineage>
</organism>
<accession>A0A6V7U925</accession>
<sequence length="267" mass="30352">MNMNNQFDESVQLEIESILAIFPKEVFIESNSRIIVEYENNAHLHIRLPLDYPKNPPLFELSSPALSSENRKELLTILNKFCSENNGEQILYFLIQCFMEYFCDLGEKEKEKQKIIEKEEGNDLTINIPLPSNFYSGKAIEDRKSVFQGHVTKLDSKDKVPKLLESLKTVGKIARARHNPYAWRIVNDAKRAIEQHDCDDDGETGSASKLLRLLMQMDAKGVLLVVSRWKGGNKIGPDRFRHICNAGRDALISGGFVVVKGEGEKNI</sequence>
<dbReference type="EMBL" id="CAJEWN010000045">
    <property type="protein sequence ID" value="CAD2150173.1"/>
    <property type="molecule type" value="Genomic_DNA"/>
</dbReference>
<comment type="caution">
    <text evidence="8">The sequence shown here is derived from an EMBL/GenBank/DDBJ whole genome shotgun (WGS) entry which is preliminary data.</text>
</comment>
<proteinExistence type="inferred from homology"/>
<evidence type="ECO:0000256" key="3">
    <source>
        <dbReference type="ARBA" id="ARBA00022490"/>
    </source>
</evidence>
<keyword evidence="5" id="KW-0810">Translation regulation</keyword>
<dbReference type="GO" id="GO:0005737">
    <property type="term" value="C:cytoplasm"/>
    <property type="evidence" value="ECO:0007669"/>
    <property type="project" value="UniProtKB-SubCell"/>
</dbReference>
<protein>
    <recommendedName>
        <fullName evidence="7">RWD domain-containing protein</fullName>
    </recommendedName>
</protein>
<dbReference type="InterPro" id="IPR023582">
    <property type="entry name" value="Impact"/>
</dbReference>
<evidence type="ECO:0000313" key="8">
    <source>
        <dbReference type="EMBL" id="CAD2150173.1"/>
    </source>
</evidence>
<evidence type="ECO:0000256" key="6">
    <source>
        <dbReference type="ARBA" id="ARBA00023016"/>
    </source>
</evidence>
<comment type="subcellular location">
    <subcellularLocation>
        <location evidence="1">Cytoplasm</location>
    </subcellularLocation>
</comment>
<comment type="similarity">
    <text evidence="2">Belongs to the IMPACT family.</text>
</comment>
<dbReference type="InterPro" id="IPR016135">
    <property type="entry name" value="UBQ-conjugating_enzyme/RWD"/>
</dbReference>
<dbReference type="Gene3D" id="3.10.110.10">
    <property type="entry name" value="Ubiquitin Conjugating Enzyme"/>
    <property type="match status" value="1"/>
</dbReference>
<dbReference type="InterPro" id="IPR006575">
    <property type="entry name" value="RWD_dom"/>
</dbReference>
<evidence type="ECO:0000313" key="9">
    <source>
        <dbReference type="Proteomes" id="UP000580250"/>
    </source>
</evidence>
<dbReference type="GO" id="GO:0006446">
    <property type="term" value="P:regulation of translational initiation"/>
    <property type="evidence" value="ECO:0007669"/>
    <property type="project" value="TreeGrafter"/>
</dbReference>
<keyword evidence="4" id="KW-0678">Repressor</keyword>
<evidence type="ECO:0000256" key="4">
    <source>
        <dbReference type="ARBA" id="ARBA00022491"/>
    </source>
</evidence>
<dbReference type="Gene3D" id="3.30.230.30">
    <property type="entry name" value="Impact, N-terminal domain"/>
    <property type="match status" value="1"/>
</dbReference>
<evidence type="ECO:0000256" key="5">
    <source>
        <dbReference type="ARBA" id="ARBA00022845"/>
    </source>
</evidence>
<feature type="domain" description="RWD" evidence="7">
    <location>
        <begin position="13"/>
        <end position="105"/>
    </location>
</feature>
<dbReference type="PANTHER" id="PTHR16301">
    <property type="entry name" value="IMPACT-RELATED"/>
    <property type="match status" value="1"/>
</dbReference>
<dbReference type="PROSITE" id="PS50908">
    <property type="entry name" value="RWD"/>
    <property type="match status" value="1"/>
</dbReference>
<dbReference type="OrthoDB" id="69641at2759"/>
<name>A0A6V7U925_MELEN</name>